<dbReference type="InterPro" id="IPR013083">
    <property type="entry name" value="Znf_RING/FYVE/PHD"/>
</dbReference>
<feature type="region of interest" description="Disordered" evidence="2">
    <location>
        <begin position="1"/>
        <end position="27"/>
    </location>
</feature>
<protein>
    <recommendedName>
        <fullName evidence="5">Zinc finger C3HC4 RING-type domain-containing protein</fullName>
    </recommendedName>
</protein>
<evidence type="ECO:0008006" key="5">
    <source>
        <dbReference type="Google" id="ProtNLM"/>
    </source>
</evidence>
<evidence type="ECO:0000256" key="1">
    <source>
        <dbReference type="SAM" id="Coils"/>
    </source>
</evidence>
<feature type="coiled-coil region" evidence="1">
    <location>
        <begin position="38"/>
        <end position="65"/>
    </location>
</feature>
<accession>A0ABD3H7D7</accession>
<name>A0ABD3H7D7_9MARC</name>
<reference evidence="3 4" key="1">
    <citation type="submission" date="2024-09" db="EMBL/GenBank/DDBJ databases">
        <title>Chromosome-scale assembly of Riccia sorocarpa.</title>
        <authorList>
            <person name="Paukszto L."/>
        </authorList>
    </citation>
    <scope>NUCLEOTIDE SEQUENCE [LARGE SCALE GENOMIC DNA]</scope>
    <source>
        <strain evidence="3">LP-2024</strain>
        <tissue evidence="3">Aerial parts of the thallus</tissue>
    </source>
</reference>
<keyword evidence="1" id="KW-0175">Coiled coil</keyword>
<organism evidence="3 4">
    <name type="scientific">Riccia sorocarpa</name>
    <dbReference type="NCBI Taxonomy" id="122646"/>
    <lineage>
        <taxon>Eukaryota</taxon>
        <taxon>Viridiplantae</taxon>
        <taxon>Streptophyta</taxon>
        <taxon>Embryophyta</taxon>
        <taxon>Marchantiophyta</taxon>
        <taxon>Marchantiopsida</taxon>
        <taxon>Marchantiidae</taxon>
        <taxon>Marchantiales</taxon>
        <taxon>Ricciaceae</taxon>
        <taxon>Riccia</taxon>
    </lineage>
</organism>
<evidence type="ECO:0000313" key="4">
    <source>
        <dbReference type="Proteomes" id="UP001633002"/>
    </source>
</evidence>
<dbReference type="Proteomes" id="UP001633002">
    <property type="component" value="Unassembled WGS sequence"/>
</dbReference>
<proteinExistence type="predicted"/>
<dbReference type="AlphaFoldDB" id="A0ABD3H7D7"/>
<sequence>MAAVEGSGCGVEGVEKGAGVRGEKSSKKVVDFDRESKLDELARQMDLLQQKIEGLKREFQEGEKDKSGDPMCFACLEYKKGAALFPCGHTFCWTCTSRILASIGSIGDFMILEPSLLESPEGLHASGDRS</sequence>
<dbReference type="Pfam" id="PF13920">
    <property type="entry name" value="zf-C3HC4_3"/>
    <property type="match status" value="1"/>
</dbReference>
<keyword evidence="4" id="KW-1185">Reference proteome</keyword>
<dbReference type="Gene3D" id="3.30.40.10">
    <property type="entry name" value="Zinc/RING finger domain, C3HC4 (zinc finger)"/>
    <property type="match status" value="1"/>
</dbReference>
<comment type="caution">
    <text evidence="3">The sequence shown here is derived from an EMBL/GenBank/DDBJ whole genome shotgun (WGS) entry which is preliminary data.</text>
</comment>
<dbReference type="SUPFAM" id="SSF57850">
    <property type="entry name" value="RING/U-box"/>
    <property type="match status" value="1"/>
</dbReference>
<evidence type="ECO:0000313" key="3">
    <source>
        <dbReference type="EMBL" id="KAL3686021.1"/>
    </source>
</evidence>
<dbReference type="EMBL" id="JBJQOH010000006">
    <property type="protein sequence ID" value="KAL3686021.1"/>
    <property type="molecule type" value="Genomic_DNA"/>
</dbReference>
<gene>
    <name evidence="3" type="ORF">R1sor_004043</name>
</gene>
<evidence type="ECO:0000256" key="2">
    <source>
        <dbReference type="SAM" id="MobiDB-lite"/>
    </source>
</evidence>